<keyword evidence="2" id="KW-0217">Developmental protein</keyword>
<evidence type="ECO:0000256" key="2">
    <source>
        <dbReference type="ARBA" id="ARBA00022473"/>
    </source>
</evidence>
<evidence type="ECO:0000256" key="1">
    <source>
        <dbReference type="ARBA" id="ARBA00006974"/>
    </source>
</evidence>
<proteinExistence type="inferred from homology"/>
<dbReference type="InterPro" id="IPR003676">
    <property type="entry name" value="SAUR_fam"/>
</dbReference>
<organism evidence="4 5">
    <name type="scientific">Gossypium australe</name>
    <dbReference type="NCBI Taxonomy" id="47621"/>
    <lineage>
        <taxon>Eukaryota</taxon>
        <taxon>Viridiplantae</taxon>
        <taxon>Streptophyta</taxon>
        <taxon>Embryophyta</taxon>
        <taxon>Tracheophyta</taxon>
        <taxon>Spermatophyta</taxon>
        <taxon>Magnoliopsida</taxon>
        <taxon>eudicotyledons</taxon>
        <taxon>Gunneridae</taxon>
        <taxon>Pentapetalae</taxon>
        <taxon>rosids</taxon>
        <taxon>malvids</taxon>
        <taxon>Malvales</taxon>
        <taxon>Malvaceae</taxon>
        <taxon>Malvoideae</taxon>
        <taxon>Gossypium</taxon>
    </lineage>
</organism>
<dbReference type="OrthoDB" id="1904727at2759"/>
<dbReference type="Proteomes" id="UP000325315">
    <property type="component" value="Unassembled WGS sequence"/>
</dbReference>
<dbReference type="GO" id="GO:0009733">
    <property type="term" value="P:response to auxin"/>
    <property type="evidence" value="ECO:0007669"/>
    <property type="project" value="InterPro"/>
</dbReference>
<comment type="caution">
    <text evidence="4">The sequence shown here is derived from an EMBL/GenBank/DDBJ whole genome shotgun (WGS) entry which is preliminary data.</text>
</comment>
<evidence type="ECO:0000313" key="4">
    <source>
        <dbReference type="EMBL" id="KAA3466045.1"/>
    </source>
</evidence>
<name>A0A5B6VA65_9ROSI</name>
<keyword evidence="3" id="KW-0341">Growth regulation</keyword>
<dbReference type="Pfam" id="PF02519">
    <property type="entry name" value="Auxin_inducible"/>
    <property type="match status" value="1"/>
</dbReference>
<dbReference type="EMBL" id="SMMG02000007">
    <property type="protein sequence ID" value="KAA3466045.1"/>
    <property type="molecule type" value="Genomic_DNA"/>
</dbReference>
<comment type="similarity">
    <text evidence="1">Belongs to the ARG7 family.</text>
</comment>
<keyword evidence="5" id="KW-1185">Reference proteome</keyword>
<evidence type="ECO:0000256" key="3">
    <source>
        <dbReference type="ARBA" id="ARBA00022604"/>
    </source>
</evidence>
<sequence>MTVKGRKSLFTGDIQCKSGVNESPVAENDHFVIYTADQKRHHVPLSYLSNNIFVELLKLFGGRVWSIKSWSYNVAL</sequence>
<reference evidence="5" key="1">
    <citation type="journal article" date="2019" name="Plant Biotechnol. J.">
        <title>Genome sequencing of the Australian wild diploid species Gossypium australe highlights disease resistance and delayed gland morphogenesis.</title>
        <authorList>
            <person name="Cai Y."/>
            <person name="Cai X."/>
            <person name="Wang Q."/>
            <person name="Wang P."/>
            <person name="Zhang Y."/>
            <person name="Cai C."/>
            <person name="Xu Y."/>
            <person name="Wang K."/>
            <person name="Zhou Z."/>
            <person name="Wang C."/>
            <person name="Geng S."/>
            <person name="Li B."/>
            <person name="Dong Q."/>
            <person name="Hou Y."/>
            <person name="Wang H."/>
            <person name="Ai P."/>
            <person name="Liu Z."/>
            <person name="Yi F."/>
            <person name="Sun M."/>
            <person name="An G."/>
            <person name="Cheng J."/>
            <person name="Zhang Y."/>
            <person name="Shi Q."/>
            <person name="Xie Y."/>
            <person name="Shi X."/>
            <person name="Chang Y."/>
            <person name="Huang F."/>
            <person name="Chen Y."/>
            <person name="Hong S."/>
            <person name="Mi L."/>
            <person name="Sun Q."/>
            <person name="Zhang L."/>
            <person name="Zhou B."/>
            <person name="Peng R."/>
            <person name="Zhang X."/>
            <person name="Liu F."/>
        </authorList>
    </citation>
    <scope>NUCLEOTIDE SEQUENCE [LARGE SCALE GENOMIC DNA]</scope>
    <source>
        <strain evidence="5">cv. PA1801</strain>
    </source>
</reference>
<dbReference type="AlphaFoldDB" id="A0A5B6VA65"/>
<dbReference type="PANTHER" id="PTHR31175">
    <property type="entry name" value="AUXIN-RESPONSIVE FAMILY PROTEIN"/>
    <property type="match status" value="1"/>
</dbReference>
<protein>
    <submittedName>
        <fullName evidence="4">Auxin-responsive protein SAUR66-like</fullName>
    </submittedName>
</protein>
<gene>
    <name evidence="4" type="ORF">EPI10_001168</name>
</gene>
<evidence type="ECO:0000313" key="5">
    <source>
        <dbReference type="Proteomes" id="UP000325315"/>
    </source>
</evidence>
<accession>A0A5B6VA65</accession>